<comment type="caution">
    <text evidence="2">The sequence shown here is derived from an EMBL/GenBank/DDBJ whole genome shotgun (WGS) entry which is preliminary data.</text>
</comment>
<dbReference type="GO" id="GO:0016301">
    <property type="term" value="F:kinase activity"/>
    <property type="evidence" value="ECO:0007669"/>
    <property type="project" value="UniProtKB-KW"/>
</dbReference>
<dbReference type="Gene3D" id="3.40.50.300">
    <property type="entry name" value="P-loop containing nucleotide triphosphate hydrolases"/>
    <property type="match status" value="2"/>
</dbReference>
<dbReference type="InterPro" id="IPR027417">
    <property type="entry name" value="P-loop_NTPase"/>
</dbReference>
<dbReference type="GO" id="GO:0005524">
    <property type="term" value="F:ATP binding"/>
    <property type="evidence" value="ECO:0007669"/>
    <property type="project" value="InterPro"/>
</dbReference>
<protein>
    <submittedName>
        <fullName evidence="2">Nucleoside/nucleotide kinase family protein</fullName>
    </submittedName>
</protein>
<organism evidence="2 3">
    <name type="scientific">Pseudoduganella dura</name>
    <dbReference type="NCBI Taxonomy" id="321982"/>
    <lineage>
        <taxon>Bacteria</taxon>
        <taxon>Pseudomonadati</taxon>
        <taxon>Pseudomonadota</taxon>
        <taxon>Betaproteobacteria</taxon>
        <taxon>Burkholderiales</taxon>
        <taxon>Oxalobacteraceae</taxon>
        <taxon>Telluria group</taxon>
        <taxon>Pseudoduganella</taxon>
    </lineage>
</organism>
<proteinExistence type="predicted"/>
<dbReference type="PANTHER" id="PTHR10285">
    <property type="entry name" value="URIDINE KINASE"/>
    <property type="match status" value="1"/>
</dbReference>
<keyword evidence="2" id="KW-0418">Kinase</keyword>
<dbReference type="Pfam" id="PF00485">
    <property type="entry name" value="PRK"/>
    <property type="match status" value="1"/>
</dbReference>
<dbReference type="RefSeq" id="WP_155707796.1">
    <property type="nucleotide sequence ID" value="NZ_BMWU01000003.1"/>
</dbReference>
<keyword evidence="2" id="KW-0808">Transferase</keyword>
<name>A0A6I3XCB7_9BURK</name>
<dbReference type="EMBL" id="WNWM01000002">
    <property type="protein sequence ID" value="MUI11763.1"/>
    <property type="molecule type" value="Genomic_DNA"/>
</dbReference>
<gene>
    <name evidence="2" type="ORF">GJV26_04590</name>
</gene>
<evidence type="ECO:0000313" key="3">
    <source>
        <dbReference type="Proteomes" id="UP000431684"/>
    </source>
</evidence>
<feature type="domain" description="Phosphoribulokinase/uridine kinase" evidence="1">
    <location>
        <begin position="28"/>
        <end position="207"/>
    </location>
</feature>
<accession>A0A6I3XCB7</accession>
<dbReference type="AlphaFoldDB" id="A0A6I3XCB7"/>
<dbReference type="OrthoDB" id="1550976at2"/>
<dbReference type="SUPFAM" id="SSF52540">
    <property type="entry name" value="P-loop containing nucleoside triphosphate hydrolases"/>
    <property type="match status" value="1"/>
</dbReference>
<evidence type="ECO:0000259" key="1">
    <source>
        <dbReference type="Pfam" id="PF00485"/>
    </source>
</evidence>
<dbReference type="Proteomes" id="UP000431684">
    <property type="component" value="Unassembled WGS sequence"/>
</dbReference>
<evidence type="ECO:0000313" key="2">
    <source>
        <dbReference type="EMBL" id="MUI11763.1"/>
    </source>
</evidence>
<dbReference type="NCBIfam" id="NF006743">
    <property type="entry name" value="PRK09270.1-2"/>
    <property type="match status" value="1"/>
</dbReference>
<dbReference type="InterPro" id="IPR006083">
    <property type="entry name" value="PRK/URK"/>
</dbReference>
<keyword evidence="3" id="KW-1185">Reference proteome</keyword>
<sequence length="228" mass="24697">MSSPTAIPPSQLLAALLALRRGPGQRVILGLAGAPGAGKSTVARQLADALPGRALVVPMDGFHLANAELARLGRADRKGAEDTFDSAGYVALLERLRRRPAGETVYAPDYVRGLEEGVAGAIAVPEEVELVITEGNYLLLEHGHWARVRPLLDAAWYVDVDDDLRRRRLVERHVRFGRGVEAAQAWVEHTDEPNARRIEASRVHADLVLRTAAGRHDGAGPLFLTALH</sequence>
<reference evidence="2 3" key="1">
    <citation type="submission" date="2019-11" db="EMBL/GenBank/DDBJ databases">
        <title>Draft Genome Sequences of Six Type Strains of the Genus Massilia.</title>
        <authorList>
            <person name="Miess H."/>
            <person name="Frediansyah A."/>
            <person name="Goeker M."/>
            <person name="Gross H."/>
        </authorList>
    </citation>
    <scope>NUCLEOTIDE SEQUENCE [LARGE SCALE GENOMIC DNA]</scope>
    <source>
        <strain evidence="2 3">DSM 17513</strain>
    </source>
</reference>